<evidence type="ECO:0000256" key="1">
    <source>
        <dbReference type="SAM" id="MobiDB-lite"/>
    </source>
</evidence>
<dbReference type="SUPFAM" id="SSF49879">
    <property type="entry name" value="SMAD/FHA domain"/>
    <property type="match status" value="1"/>
</dbReference>
<name>A0A1C3ES08_9PLAN</name>
<dbReference type="AlphaFoldDB" id="A0A1C3ES08"/>
<evidence type="ECO:0000313" key="3">
    <source>
        <dbReference type="Proteomes" id="UP000094828"/>
    </source>
</evidence>
<keyword evidence="3" id="KW-1185">Reference proteome</keyword>
<dbReference type="Gene3D" id="2.60.200.20">
    <property type="match status" value="1"/>
</dbReference>
<evidence type="ECO:0008006" key="4">
    <source>
        <dbReference type="Google" id="ProtNLM"/>
    </source>
</evidence>
<feature type="compositionally biased region" description="Polar residues" evidence="1">
    <location>
        <begin position="214"/>
        <end position="233"/>
    </location>
</feature>
<dbReference type="EMBL" id="LYDR01000030">
    <property type="protein sequence ID" value="ODA36020.1"/>
    <property type="molecule type" value="Genomic_DNA"/>
</dbReference>
<feature type="region of interest" description="Disordered" evidence="1">
    <location>
        <begin position="212"/>
        <end position="233"/>
    </location>
</feature>
<proteinExistence type="predicted"/>
<dbReference type="InterPro" id="IPR008984">
    <property type="entry name" value="SMAD_FHA_dom_sf"/>
</dbReference>
<reference evidence="2 3" key="1">
    <citation type="submission" date="2016-05" db="EMBL/GenBank/DDBJ databases">
        <title>Genomic and physiological characterization of Planctopirus sp. isolated from fresh water lake.</title>
        <authorList>
            <person name="Subhash Y."/>
            <person name="Ramana C."/>
        </authorList>
    </citation>
    <scope>NUCLEOTIDE SEQUENCE [LARGE SCALE GENOMIC DNA]</scope>
    <source>
        <strain evidence="2 3">JC280</strain>
    </source>
</reference>
<evidence type="ECO:0000313" key="2">
    <source>
        <dbReference type="EMBL" id="ODA36020.1"/>
    </source>
</evidence>
<gene>
    <name evidence="2" type="ORF">A6X21_02520</name>
</gene>
<dbReference type="Proteomes" id="UP000094828">
    <property type="component" value="Unassembled WGS sequence"/>
</dbReference>
<dbReference type="RefSeq" id="WP_068845842.1">
    <property type="nucleotide sequence ID" value="NZ_LYDR01000030.1"/>
</dbReference>
<protein>
    <recommendedName>
        <fullName evidence="4">FHA domain-containing protein</fullName>
    </recommendedName>
</protein>
<organism evidence="2 3">
    <name type="scientific">Planctopirus hydrillae</name>
    <dbReference type="NCBI Taxonomy" id="1841610"/>
    <lineage>
        <taxon>Bacteria</taxon>
        <taxon>Pseudomonadati</taxon>
        <taxon>Planctomycetota</taxon>
        <taxon>Planctomycetia</taxon>
        <taxon>Planctomycetales</taxon>
        <taxon>Planctomycetaceae</taxon>
        <taxon>Planctopirus</taxon>
    </lineage>
</organism>
<dbReference type="CDD" id="cd00060">
    <property type="entry name" value="FHA"/>
    <property type="match status" value="1"/>
</dbReference>
<comment type="caution">
    <text evidence="2">The sequence shown here is derived from an EMBL/GenBank/DDBJ whole genome shotgun (WGS) entry which is preliminary data.</text>
</comment>
<accession>A0A1C3ES08</accession>
<feature type="region of interest" description="Disordered" evidence="1">
    <location>
        <begin position="348"/>
        <end position="378"/>
    </location>
</feature>
<sequence>MVTERRNRRRHFLLRGWHRLQIENRLQVRSSRLLKNFRSSVEKPHQISSGKRTSGAYWHRNWPGSVNLTIRGRDAFACDASIDVMIERPFAWIGTSVQSDIRLVDEAQAPFENLIVWTSAGVALFEFRPQSAKGLAAKGLDQRTPTLTQHWVSPRWWQSRVSHRCGCLELLVPCLKRSAPVPAIHSPDIKVTKSSGDPSFLESGPRLAFVPGNSRMNRASSTSPGSQHDNSSASRADTFVINKHLTIVGSDPQCDWQLADSARTTPMAHFLSPWQALIIRDASALGIVSLNHLAPVSVNGELRHAALLEVGDLVSFGGRTTYEVVVNPEAMAPAALGADDITGSMDFEAGKAISPPVSSQNLSPAESPAGSLDERPVP</sequence>
<dbReference type="OrthoDB" id="209914at2"/>